<feature type="compositionally biased region" description="Low complexity" evidence="1">
    <location>
        <begin position="7"/>
        <end position="18"/>
    </location>
</feature>
<evidence type="ECO:0000256" key="1">
    <source>
        <dbReference type="SAM" id="MobiDB-lite"/>
    </source>
</evidence>
<sequence>MSDTEDSAASANSKSTKTVNNGDGVVIRKTISPYDITSNDNPGRYPEWWGDRPRGPMKGSGRGKPERSNNRNRGGTAKAHIAQAKAATKEITTDVPEADFGLTSDQLQTLASLLNNVKLGASHHSTEKLNDKFPFAAEIVPRQLACKYDHTLPDVPFNKNIVEDDPLQRVVTIPAVLSAPAVETTRLHDHDESNGMLPAVPIVSHIESSSPESHDIPPAVEINEEPPTTDTVENLGRGRRVKIPSTKLQDFVTNTISKICPSNCSIAPSRPSGTPYPLSEYVNYANFSPQHMHFLAAVSAAIEPQSFAEAVKDIRWRNAMQLEFEALENNGTWIVETLPPNKKAIGSKWV</sequence>
<keyword evidence="3" id="KW-1185">Reference proteome</keyword>
<dbReference type="AlphaFoldDB" id="A0AAV0ZEV0"/>
<feature type="region of interest" description="Disordered" evidence="1">
    <location>
        <begin position="208"/>
        <end position="228"/>
    </location>
</feature>
<dbReference type="EMBL" id="OX451737">
    <property type="protein sequence ID" value="CAI8597175.1"/>
    <property type="molecule type" value="Genomic_DNA"/>
</dbReference>
<gene>
    <name evidence="2" type="ORF">VFH_II069160</name>
</gene>
<proteinExistence type="predicted"/>
<name>A0AAV0ZEV0_VICFA</name>
<evidence type="ECO:0000313" key="2">
    <source>
        <dbReference type="EMBL" id="CAI8597175.1"/>
    </source>
</evidence>
<dbReference type="Proteomes" id="UP001157006">
    <property type="component" value="Chromosome 2"/>
</dbReference>
<accession>A0AAV0ZEV0</accession>
<organism evidence="2 3">
    <name type="scientific">Vicia faba</name>
    <name type="common">Broad bean</name>
    <name type="synonym">Faba vulgaris</name>
    <dbReference type="NCBI Taxonomy" id="3906"/>
    <lineage>
        <taxon>Eukaryota</taxon>
        <taxon>Viridiplantae</taxon>
        <taxon>Streptophyta</taxon>
        <taxon>Embryophyta</taxon>
        <taxon>Tracheophyta</taxon>
        <taxon>Spermatophyta</taxon>
        <taxon>Magnoliopsida</taxon>
        <taxon>eudicotyledons</taxon>
        <taxon>Gunneridae</taxon>
        <taxon>Pentapetalae</taxon>
        <taxon>rosids</taxon>
        <taxon>fabids</taxon>
        <taxon>Fabales</taxon>
        <taxon>Fabaceae</taxon>
        <taxon>Papilionoideae</taxon>
        <taxon>50 kb inversion clade</taxon>
        <taxon>NPAAA clade</taxon>
        <taxon>Hologalegina</taxon>
        <taxon>IRL clade</taxon>
        <taxon>Fabeae</taxon>
        <taxon>Vicia</taxon>
    </lineage>
</organism>
<feature type="region of interest" description="Disordered" evidence="1">
    <location>
        <begin position="1"/>
        <end position="78"/>
    </location>
</feature>
<reference evidence="2 3" key="1">
    <citation type="submission" date="2023-01" db="EMBL/GenBank/DDBJ databases">
        <authorList>
            <person name="Kreplak J."/>
        </authorList>
    </citation>
    <scope>NUCLEOTIDE SEQUENCE [LARGE SCALE GENOMIC DNA]</scope>
</reference>
<evidence type="ECO:0000313" key="3">
    <source>
        <dbReference type="Proteomes" id="UP001157006"/>
    </source>
</evidence>
<protein>
    <submittedName>
        <fullName evidence="2">Uncharacterized protein</fullName>
    </submittedName>
</protein>